<dbReference type="Gene3D" id="3.40.50.720">
    <property type="entry name" value="NAD(P)-binding Rossmann-like Domain"/>
    <property type="match status" value="1"/>
</dbReference>
<sequence>MNKALLIGYGSIGRRHTKILQEKFNFQVDIVTNQHVENHRCFKKLIDVSNINFYDYFLITSPTNLHYEQLVYLNTYLNGKKIFVEKPIFDVPHSVNLNNFVFVGYDLRYSFIIDELKKIIKTRSVMFIQAYVGQYLPTWRKNIDYRDSYSASQKRGGGVLLDLSHELDYIQYLCGSITEIRSYNDKISDLEIDSDDIFTAIAKTETGTIVNVTMDYISKQTMRYCIIHLNDKTIYADFISNSIKVVSIDGAVHTIACENEMENYSYWNMHYDILGSDQLDKKACSFNEAASIMKLVHDIRMV</sequence>
<dbReference type="Pfam" id="PF22725">
    <property type="entry name" value="GFO_IDH_MocA_C3"/>
    <property type="match status" value="1"/>
</dbReference>
<dbReference type="SUPFAM" id="SSF51735">
    <property type="entry name" value="NAD(P)-binding Rossmann-fold domains"/>
    <property type="match status" value="1"/>
</dbReference>
<dbReference type="SUPFAM" id="SSF55347">
    <property type="entry name" value="Glyceraldehyde-3-phosphate dehydrogenase-like, C-terminal domain"/>
    <property type="match status" value="1"/>
</dbReference>
<dbReference type="EMBL" id="CP061839">
    <property type="protein sequence ID" value="QOW61707.1"/>
    <property type="molecule type" value="Genomic_DNA"/>
</dbReference>
<dbReference type="PANTHER" id="PTHR43249">
    <property type="entry name" value="UDP-N-ACETYL-2-AMINO-2-DEOXY-D-GLUCURONATE OXIDASE"/>
    <property type="match status" value="1"/>
</dbReference>
<protein>
    <submittedName>
        <fullName evidence="3">Gfo/Idh/MocA family oxidoreductase</fullName>
    </submittedName>
</protein>
<dbReference type="InterPro" id="IPR000683">
    <property type="entry name" value="Gfo/Idh/MocA-like_OxRdtase_N"/>
</dbReference>
<dbReference type="InterPro" id="IPR055170">
    <property type="entry name" value="GFO_IDH_MocA-like_dom"/>
</dbReference>
<evidence type="ECO:0000313" key="4">
    <source>
        <dbReference type="Proteomes" id="UP000593915"/>
    </source>
</evidence>
<dbReference type="GO" id="GO:0000166">
    <property type="term" value="F:nucleotide binding"/>
    <property type="evidence" value="ECO:0007669"/>
    <property type="project" value="InterPro"/>
</dbReference>
<evidence type="ECO:0000259" key="2">
    <source>
        <dbReference type="Pfam" id="PF22725"/>
    </source>
</evidence>
<reference evidence="3 4" key="1">
    <citation type="submission" date="2020-09" db="EMBL/GenBank/DDBJ databases">
        <title>Characterization of Treponema spp. from bovine digital dermatitis in Korea.</title>
        <authorList>
            <person name="Espiritu H.M."/>
            <person name="Cho Y.I."/>
            <person name="Mamuad L."/>
        </authorList>
    </citation>
    <scope>NUCLEOTIDE SEQUENCE [LARGE SCALE GENOMIC DNA]</scope>
    <source>
        <strain evidence="3 4">KS1</strain>
    </source>
</reference>
<dbReference type="AlphaFoldDB" id="A0A7S6WR57"/>
<evidence type="ECO:0000259" key="1">
    <source>
        <dbReference type="Pfam" id="PF01408"/>
    </source>
</evidence>
<dbReference type="Pfam" id="PF01408">
    <property type="entry name" value="GFO_IDH_MocA"/>
    <property type="match status" value="1"/>
</dbReference>
<dbReference type="RefSeq" id="WP_194077207.1">
    <property type="nucleotide sequence ID" value="NZ_CP061839.1"/>
</dbReference>
<feature type="domain" description="Gfo/Idh/MocA-like oxidoreductase N-terminal" evidence="1">
    <location>
        <begin position="4"/>
        <end position="89"/>
    </location>
</feature>
<feature type="domain" description="GFO/IDH/MocA-like oxidoreductase" evidence="2">
    <location>
        <begin position="126"/>
        <end position="225"/>
    </location>
</feature>
<dbReference type="PANTHER" id="PTHR43249:SF1">
    <property type="entry name" value="D-GLUCOSIDE 3-DEHYDROGENASE"/>
    <property type="match status" value="1"/>
</dbReference>
<dbReference type="Gene3D" id="3.30.360.10">
    <property type="entry name" value="Dihydrodipicolinate Reductase, domain 2"/>
    <property type="match status" value="1"/>
</dbReference>
<dbReference type="InterPro" id="IPR052515">
    <property type="entry name" value="Gfo/Idh/MocA_Oxidoreductase"/>
</dbReference>
<accession>A0A7S6WR57</accession>
<organism evidence="3 4">
    <name type="scientific">Treponema pedis</name>
    <dbReference type="NCBI Taxonomy" id="409322"/>
    <lineage>
        <taxon>Bacteria</taxon>
        <taxon>Pseudomonadati</taxon>
        <taxon>Spirochaetota</taxon>
        <taxon>Spirochaetia</taxon>
        <taxon>Spirochaetales</taxon>
        <taxon>Treponemataceae</taxon>
        <taxon>Treponema</taxon>
    </lineage>
</organism>
<proteinExistence type="predicted"/>
<name>A0A7S6WR57_9SPIR</name>
<evidence type="ECO:0000313" key="3">
    <source>
        <dbReference type="EMBL" id="QOW61707.1"/>
    </source>
</evidence>
<dbReference type="Proteomes" id="UP000593915">
    <property type="component" value="Chromosome"/>
</dbReference>
<gene>
    <name evidence="3" type="ORF">IFE08_04870</name>
</gene>
<dbReference type="InterPro" id="IPR036291">
    <property type="entry name" value="NAD(P)-bd_dom_sf"/>
</dbReference>